<dbReference type="KEGG" id="maur:BOH66_11370"/>
<accession>A0A1P8U9N4</accession>
<dbReference type="EMBL" id="CP018762">
    <property type="protein sequence ID" value="APZ34776.1"/>
    <property type="molecule type" value="Genomic_DNA"/>
</dbReference>
<proteinExistence type="predicted"/>
<name>A0A1P8U9N4_9MICO</name>
<evidence type="ECO:0000313" key="1">
    <source>
        <dbReference type="EMBL" id="APZ34776.1"/>
    </source>
</evidence>
<evidence type="ECO:0000313" key="2">
    <source>
        <dbReference type="Proteomes" id="UP000187185"/>
    </source>
</evidence>
<dbReference type="Proteomes" id="UP000187185">
    <property type="component" value="Chromosome"/>
</dbReference>
<dbReference type="OrthoDB" id="5066470at2"/>
<reference evidence="1 2" key="1">
    <citation type="submission" date="2016-12" db="EMBL/GenBank/DDBJ databases">
        <title>Complete genome sequence of Microbacterium aurum KACC 15219.</title>
        <authorList>
            <person name="Jung Y."/>
            <person name="Shin J.-H."/>
            <person name="Lee Y.-J."/>
            <person name="Yi H."/>
            <person name="Bahn Y.-S."/>
            <person name="Kim J.F."/>
            <person name="Lee D.-W."/>
        </authorList>
    </citation>
    <scope>NUCLEOTIDE SEQUENCE [LARGE SCALE GENOMIC DNA]</scope>
    <source>
        <strain evidence="1 2">KACC 15219</strain>
    </source>
</reference>
<protein>
    <submittedName>
        <fullName evidence="1">Uncharacterized protein</fullName>
    </submittedName>
</protein>
<dbReference type="AlphaFoldDB" id="A0A1P8U9N4"/>
<dbReference type="RefSeq" id="WP_076691127.1">
    <property type="nucleotide sequence ID" value="NZ_CP018762.1"/>
</dbReference>
<keyword evidence="2" id="KW-1185">Reference proteome</keyword>
<sequence length="219" mass="23533">MTTNNYATAVRGYRDELGAAMQYADADLAPEAIATRRRARVHAARQALLAARPVLPQNVPTRDGVIASLRPKTADEIARVQHEAVKVQALLDKGRPLAQIIANADETRALAIADLVETLPQVLDSNAADEIIAEVHGLVFDRLADLGVEAAMSVRDAEQQYAPAIAWHRAMTEAAEGSDATVGAWQDVYRADQSGYEAIRGGLDGAVDQWVGRLDAADE</sequence>
<organism evidence="1 2">
    <name type="scientific">Microbacterium aurum</name>
    <dbReference type="NCBI Taxonomy" id="36805"/>
    <lineage>
        <taxon>Bacteria</taxon>
        <taxon>Bacillati</taxon>
        <taxon>Actinomycetota</taxon>
        <taxon>Actinomycetes</taxon>
        <taxon>Micrococcales</taxon>
        <taxon>Microbacteriaceae</taxon>
        <taxon>Microbacterium</taxon>
    </lineage>
</organism>
<gene>
    <name evidence="1" type="ORF">BOH66_11370</name>
</gene>